<proteinExistence type="predicted"/>
<organism evidence="3 4">
    <name type="scientific">Caenorhabditis briggsae</name>
    <dbReference type="NCBI Taxonomy" id="6238"/>
    <lineage>
        <taxon>Eukaryota</taxon>
        <taxon>Metazoa</taxon>
        <taxon>Ecdysozoa</taxon>
        <taxon>Nematoda</taxon>
        <taxon>Chromadorea</taxon>
        <taxon>Rhabditida</taxon>
        <taxon>Rhabditina</taxon>
        <taxon>Rhabditomorpha</taxon>
        <taxon>Rhabditoidea</taxon>
        <taxon>Rhabditidae</taxon>
        <taxon>Peloderinae</taxon>
        <taxon>Caenorhabditis</taxon>
    </lineage>
</organism>
<evidence type="ECO:0000259" key="2">
    <source>
        <dbReference type="Pfam" id="PF10328"/>
    </source>
</evidence>
<accession>A0AAE9F3V0</accession>
<dbReference type="PANTHER" id="PTHR23013">
    <property type="entry name" value="SERPENTINE RECEPTOR"/>
    <property type="match status" value="1"/>
</dbReference>
<dbReference type="Proteomes" id="UP000829354">
    <property type="component" value="Chromosome V"/>
</dbReference>
<dbReference type="EMBL" id="CP092624">
    <property type="protein sequence ID" value="UMM34819.1"/>
    <property type="molecule type" value="Genomic_DNA"/>
</dbReference>
<gene>
    <name evidence="3" type="ORF">L5515_007719</name>
</gene>
<dbReference type="SUPFAM" id="SSF81321">
    <property type="entry name" value="Family A G protein-coupled receptor-like"/>
    <property type="match status" value="1"/>
</dbReference>
<keyword evidence="1" id="KW-0472">Membrane</keyword>
<feature type="transmembrane region" description="Helical" evidence="1">
    <location>
        <begin position="350"/>
        <end position="370"/>
    </location>
</feature>
<sequence>MNNTNSPNTLTDPLNWTTAIFMTVNAIFGIVCNTIIIYNFATSPKERTSFNLICAARAIANVVILGMGFLSLFVPLTIFGENLFPPVHHAIVITIINSLYTGLQNCGFLIAINRFVAMFFAFFYSKYFTPTVTFILTAAMFAFRFYRMGYDIIDNNYNQCFSTYSSVYLTWFPTRDPRCRNKYEDVFDLTTLLLVGLVLINIATFVKIYLFYKSTEMDSKEIKKRIRKNRILFSQTIIQDLAYAIDMAFTFKLSALSMSRLWSFICGSMVWECVHSFDGLIMIMFNEKLTFLKKSFFDSSSPSSSVGTQGNPNALFSPRAPAPVYSGLLIAVNRFCAIFLSVLYAKIFNLKFTIIITFIVFGYEIAKVIYEFITFVIRETFGFFSNK</sequence>
<feature type="transmembrane region" description="Helical" evidence="1">
    <location>
        <begin position="191"/>
        <end position="210"/>
    </location>
</feature>
<dbReference type="AlphaFoldDB" id="A0AAE9F3V0"/>
<feature type="transmembrane region" description="Helical" evidence="1">
    <location>
        <begin position="52"/>
        <end position="78"/>
    </location>
</feature>
<evidence type="ECO:0000313" key="3">
    <source>
        <dbReference type="EMBL" id="UMM34819.1"/>
    </source>
</evidence>
<evidence type="ECO:0000256" key="1">
    <source>
        <dbReference type="SAM" id="Phobius"/>
    </source>
</evidence>
<feature type="transmembrane region" description="Helical" evidence="1">
    <location>
        <begin position="127"/>
        <end position="146"/>
    </location>
</feature>
<feature type="domain" description="7TM GPCR serpentine receptor class x (Srx)" evidence="2">
    <location>
        <begin position="25"/>
        <end position="286"/>
    </location>
</feature>
<feature type="transmembrane region" description="Helical" evidence="1">
    <location>
        <begin position="20"/>
        <end position="40"/>
    </location>
</feature>
<dbReference type="Pfam" id="PF10328">
    <property type="entry name" value="7TM_GPCR_Srx"/>
    <property type="match status" value="2"/>
</dbReference>
<reference evidence="3 4" key="1">
    <citation type="submission" date="2022-04" db="EMBL/GenBank/DDBJ databases">
        <title>Chromosome-level reference genomes for two strains of Caenorhabditis briggsae: an improved platform for comparative genomics.</title>
        <authorList>
            <person name="Stevens L."/>
            <person name="Andersen E."/>
        </authorList>
    </citation>
    <scope>NUCLEOTIDE SEQUENCE [LARGE SCALE GENOMIC DNA]</scope>
    <source>
        <strain evidence="3">VX34</strain>
        <tissue evidence="3">Whole-organism</tissue>
    </source>
</reference>
<feature type="domain" description="7TM GPCR serpentine receptor class x (Srx)" evidence="2">
    <location>
        <begin position="324"/>
        <end position="371"/>
    </location>
</feature>
<evidence type="ECO:0000313" key="4">
    <source>
        <dbReference type="Proteomes" id="UP000829354"/>
    </source>
</evidence>
<feature type="transmembrane region" description="Helical" evidence="1">
    <location>
        <begin position="231"/>
        <end position="249"/>
    </location>
</feature>
<keyword evidence="1" id="KW-0812">Transmembrane</keyword>
<protein>
    <recommendedName>
        <fullName evidence="2">7TM GPCR serpentine receptor class x (Srx) domain-containing protein</fullName>
    </recommendedName>
</protein>
<dbReference type="Gene3D" id="1.20.1070.10">
    <property type="entry name" value="Rhodopsin 7-helix transmembrane proteins"/>
    <property type="match status" value="1"/>
</dbReference>
<keyword evidence="4" id="KW-1185">Reference proteome</keyword>
<name>A0AAE9F3V0_CAEBR</name>
<dbReference type="PANTHER" id="PTHR23013:SF20">
    <property type="entry name" value="7TM GPCR SERPENTINE RECEPTOR CLASS X (SRX) DOMAIN-CONTAINING PROTEIN"/>
    <property type="match status" value="1"/>
</dbReference>
<keyword evidence="1" id="KW-1133">Transmembrane helix</keyword>
<dbReference type="InterPro" id="IPR019430">
    <property type="entry name" value="7TM_GPCR_serpentine_rcpt_Srx"/>
</dbReference>
<feature type="transmembrane region" description="Helical" evidence="1">
    <location>
        <begin position="90"/>
        <end position="115"/>
    </location>
</feature>
<feature type="transmembrane region" description="Helical" evidence="1">
    <location>
        <begin position="324"/>
        <end position="344"/>
    </location>
</feature>